<reference evidence="3" key="2">
    <citation type="submission" date="2022-01" db="EMBL/GenBank/DDBJ databases">
        <authorList>
            <person name="Yamashiro T."/>
            <person name="Shiraishi A."/>
            <person name="Satake H."/>
            <person name="Nakayama K."/>
        </authorList>
    </citation>
    <scope>NUCLEOTIDE SEQUENCE</scope>
</reference>
<dbReference type="Proteomes" id="UP001151760">
    <property type="component" value="Unassembled WGS sequence"/>
</dbReference>
<comment type="caution">
    <text evidence="3">The sequence shown here is derived from an EMBL/GenBank/DDBJ whole genome shotgun (WGS) entry which is preliminary data.</text>
</comment>
<reference evidence="3" key="1">
    <citation type="journal article" date="2022" name="Int. J. Mol. Sci.">
        <title>Draft Genome of Tanacetum Coccineum: Genomic Comparison of Closely Related Tanacetum-Family Plants.</title>
        <authorList>
            <person name="Yamashiro T."/>
            <person name="Shiraishi A."/>
            <person name="Nakayama K."/>
            <person name="Satake H."/>
        </authorList>
    </citation>
    <scope>NUCLEOTIDE SEQUENCE</scope>
</reference>
<feature type="compositionally biased region" description="Basic and acidic residues" evidence="2">
    <location>
        <begin position="203"/>
        <end position="214"/>
    </location>
</feature>
<dbReference type="EMBL" id="BQNB010014580">
    <property type="protein sequence ID" value="GJT29910.1"/>
    <property type="molecule type" value="Genomic_DNA"/>
</dbReference>
<proteinExistence type="predicted"/>
<evidence type="ECO:0000256" key="2">
    <source>
        <dbReference type="SAM" id="MobiDB-lite"/>
    </source>
</evidence>
<organism evidence="3 4">
    <name type="scientific">Tanacetum coccineum</name>
    <dbReference type="NCBI Taxonomy" id="301880"/>
    <lineage>
        <taxon>Eukaryota</taxon>
        <taxon>Viridiplantae</taxon>
        <taxon>Streptophyta</taxon>
        <taxon>Embryophyta</taxon>
        <taxon>Tracheophyta</taxon>
        <taxon>Spermatophyta</taxon>
        <taxon>Magnoliopsida</taxon>
        <taxon>eudicotyledons</taxon>
        <taxon>Gunneridae</taxon>
        <taxon>Pentapetalae</taxon>
        <taxon>asterids</taxon>
        <taxon>campanulids</taxon>
        <taxon>Asterales</taxon>
        <taxon>Asteraceae</taxon>
        <taxon>Asteroideae</taxon>
        <taxon>Anthemideae</taxon>
        <taxon>Anthemidinae</taxon>
        <taxon>Tanacetum</taxon>
    </lineage>
</organism>
<feature type="region of interest" description="Disordered" evidence="2">
    <location>
        <begin position="195"/>
        <end position="214"/>
    </location>
</feature>
<gene>
    <name evidence="3" type="ORF">Tco_0910185</name>
</gene>
<name>A0ABQ5CS58_9ASTR</name>
<evidence type="ECO:0000256" key="1">
    <source>
        <dbReference type="SAM" id="Coils"/>
    </source>
</evidence>
<sequence>MITARDDGNTLQSDEDRLKLNELLKLCTNLQKKVLDLEKTKTTQQNEIDSLKRRVKKLEQKKRSRTHVLKRLRKVGATARIESSGDEESLGEDASKQGRMINDIDKDEDITLVNVQDDVDNEMFNVDIVTGDEVFAEQEVAAKDVNLTIDEVTLAQALASLKSVKPKVSAATTTTATFPTPRKGIVITELGTPSITRSSQQPSHEKVQDKGKEKMIEPEKPLKKKDLIRLDKEIASKLQAEFDEDGRLEREKDEANVALTKEWDDIQAKIKVDHELAQRLQAEEQEELFVEEKANLFQQLLEQRRKHFAAKSAEEQRNKPPTQAQQRKIIANLVEGSSKRSREELEQESTKKQKVYEDKDTAELQSLIEVIPDEEEVVIDVVPLATKSPSIVDWKIHKEGKKSYYQIVRADEKSQMYRVTSQMLKSFTREDLEDLYKLVKAKYESTRPVEDLDLVLWNDLKTMFEPHVEDEILKLQQRYKVLSWKLFDLCRVHCLSLKSRMIYMLVEKRYPLTPPTITNMLNNKLQVDYFSEMAYQLLKLLTKQLKNQ</sequence>
<keyword evidence="1" id="KW-0175">Coiled coil</keyword>
<keyword evidence="4" id="KW-1185">Reference proteome</keyword>
<evidence type="ECO:0000313" key="4">
    <source>
        <dbReference type="Proteomes" id="UP001151760"/>
    </source>
</evidence>
<feature type="coiled-coil region" evidence="1">
    <location>
        <begin position="20"/>
        <end position="61"/>
    </location>
</feature>
<protein>
    <submittedName>
        <fullName evidence="3">Uncharacterized protein</fullName>
    </submittedName>
</protein>
<accession>A0ABQ5CS58</accession>
<evidence type="ECO:0000313" key="3">
    <source>
        <dbReference type="EMBL" id="GJT29910.1"/>
    </source>
</evidence>